<gene>
    <name evidence="1" type="ORF">NP7_11260</name>
</gene>
<dbReference type="Proteomes" id="UP000229340">
    <property type="component" value="Plasmid pNP7-2"/>
</dbReference>
<dbReference type="AlphaFoldDB" id="A0A2D2LY24"/>
<organism evidence="1 2">
    <name type="scientific">Faucicola osloensis</name>
    <name type="common">Moraxella osloensis</name>
    <dbReference type="NCBI Taxonomy" id="34062"/>
    <lineage>
        <taxon>Bacteria</taxon>
        <taxon>Pseudomonadati</taxon>
        <taxon>Pseudomonadota</taxon>
        <taxon>Gammaproteobacteria</taxon>
        <taxon>Moraxellales</taxon>
        <taxon>Moraxellaceae</taxon>
        <taxon>Faucicola</taxon>
    </lineage>
</organism>
<dbReference type="EMBL" id="CP024445">
    <property type="protein sequence ID" value="ATR79922.1"/>
    <property type="molecule type" value="Genomic_DNA"/>
</dbReference>
<name>A0A2D2LY24_FAUOS</name>
<keyword evidence="1" id="KW-0614">Plasmid</keyword>
<evidence type="ECO:0000313" key="2">
    <source>
        <dbReference type="Proteomes" id="UP000229340"/>
    </source>
</evidence>
<accession>A0A2D2LY24</accession>
<geneLocation type="plasmid" evidence="2">
    <name>pnp7-2</name>
</geneLocation>
<sequence>MNLHYIQQNSLNPFEFQICQAYYENPNKHTTPLAHLQQLCGQYHITLDQLAAITQKVKAYHPHTHCIECNIAQRITEPDYRNLQHLQQLDYICDDCQAFIHAPNQVQHFANIPMLASKAIIDDLPY</sequence>
<protein>
    <submittedName>
        <fullName evidence="1">Uncharacterized protein</fullName>
    </submittedName>
</protein>
<proteinExistence type="predicted"/>
<evidence type="ECO:0000313" key="1">
    <source>
        <dbReference type="EMBL" id="ATR79922.1"/>
    </source>
</evidence>
<dbReference type="RefSeq" id="WP_100271246.1">
    <property type="nucleotide sequence ID" value="NZ_CP024445.1"/>
</dbReference>
<reference evidence="2" key="1">
    <citation type="submission" date="2017-10" db="EMBL/GenBank/DDBJ databases">
        <title>Complete genome sequence of Moraxella osloensis NP7 isolated from human skin.</title>
        <authorList>
            <person name="Lee K."/>
            <person name="Lim J.Y."/>
            <person name="Hwang I."/>
        </authorList>
    </citation>
    <scope>NUCLEOTIDE SEQUENCE [LARGE SCALE GENOMIC DNA]</scope>
    <source>
        <strain evidence="2">NP7</strain>
        <plasmid evidence="2">pnp7-2</plasmid>
    </source>
</reference>